<protein>
    <recommendedName>
        <fullName evidence="5">KASH domain-containing protein</fullName>
    </recommendedName>
</protein>
<evidence type="ECO:0008006" key="5">
    <source>
        <dbReference type="Google" id="ProtNLM"/>
    </source>
</evidence>
<feature type="compositionally biased region" description="Polar residues" evidence="1">
    <location>
        <begin position="190"/>
        <end position="203"/>
    </location>
</feature>
<comment type="caution">
    <text evidence="3">The sequence shown here is derived from an EMBL/GenBank/DDBJ whole genome shotgun (WGS) entry which is preliminary data.</text>
</comment>
<feature type="compositionally biased region" description="Basic residues" evidence="1">
    <location>
        <begin position="222"/>
        <end position="231"/>
    </location>
</feature>
<feature type="region of interest" description="Disordered" evidence="1">
    <location>
        <begin position="1054"/>
        <end position="1081"/>
    </location>
</feature>
<keyword evidence="2" id="KW-0812">Transmembrane</keyword>
<dbReference type="Proteomes" id="UP000308267">
    <property type="component" value="Unassembled WGS sequence"/>
</dbReference>
<feature type="compositionally biased region" description="Basic and acidic residues" evidence="1">
    <location>
        <begin position="598"/>
        <end position="613"/>
    </location>
</feature>
<evidence type="ECO:0000256" key="2">
    <source>
        <dbReference type="SAM" id="Phobius"/>
    </source>
</evidence>
<keyword evidence="2" id="KW-1133">Transmembrane helix</keyword>
<feature type="region of interest" description="Disordered" evidence="1">
    <location>
        <begin position="997"/>
        <end position="1024"/>
    </location>
</feature>
<evidence type="ECO:0000313" key="4">
    <source>
        <dbReference type="Proteomes" id="UP000308267"/>
    </source>
</evidence>
<name>A0A4S2M0E4_OPIFE</name>
<dbReference type="AlphaFoldDB" id="A0A4S2M0E4"/>
<sequence>MIITFPRNSVEDSNIPGCKQAHTLRGGRPTVNSCVPLVKASEILCFGPFYEEISKNDNELSVVADKIIHCKHCRTGTKLHMISPQKPHSQEPPILMVNKSIIALSHSTRPERKVHPCRPRQWSPYCTIQLHRHRSVGSLDEFNRSATSCFSFSSKIYSTLSYSQETLCSVPPYRAQYHCDENCPEEPQTGPFNQTFATNNNGLTPELEDDESRPEEASSSRRIIKPRRQRHQSITAAIKPYTEVEPSVPDFAPEVLLEETRSLDEGLADDDEGRSVSSEPQKSEPLGYFESLSWAMKPPISPRRPLTQPTISSRSRSSSRLNLLIDYPSVLISSEPSGVLPSHTPKPRKRCQPPLKELFNTKGDEPSIMDSKVDLWSYVTDGLEFTESGHRVESEGDGAPPTHTSELHPKPAVRARLKNTSSSLVPLNEGPVVTYDSLAFDSVEKNHRKSFAYQTNQQLVSEEHSCSCEIWFDSCHFLGFSSTAIYYLIYRTQSYCTIQTFEPTMSLSHTCYLSDQPVCTVLSPAENSWPFESMRQHHSLDEYLPDHELFEEEETQSLCCDDIGNDSCIQIQAPAVYEAEQLQPTDYNRYPGTKRLPHFKDPTSERIGGRELSHQTSTISTQLSEEELLRQLRALCAQANRRATELIAITADEPEFLSASCDQLRTFLGQLEAYNFRVHALNSLNSARSAAGEEPLINNEWTKTLKTARTWLCELQKAFATSKGLEQLVSEFQQHMKETEFSVYPTRYSSTSTTSLVRGFDNEREHIRNQFNRREEDLPHVPTTIRLLRVIRFRLSGWLAHFNLLLLTPETLEVLPAIAALNPLPPTDELIGSRLVWLRSCFSGFLDNAERLLAQWSVRCRQNLRVGRNEEREQELTPTVFSTPRWTGCDPLDTSFERSLVSEVRHRYVSTAGSTQLFHNGEPDSMMTSDTDDNIEELVSVTSRSSVSPVSDASEDLINLEQATDTSWASELTPTRSLARSDHTLCGMSRGQNIYSRHSTPLLRIEPIPTTRQVPSGMSREPVSLDDFRNDQVIDKPDDEEQCSTLSTLKESSDACAPATFEPSEPVHRLVPPAKSTNDPEKVQQPRFLPLIQFIKSTAIFHRSVGLLATFSRTIISENRFDPHQPGQYDNDFNHSPNFAHSFGEPILEPPSYYVQPMEDKFLRSQLTSSRKVHRSRFIPPRLLNFSLILLLALLLLFALPLFCYWLHVVPYSGSDCVYTFPWSGGPASIVSGHAFAKSWPNNAPPS</sequence>
<evidence type="ECO:0000256" key="1">
    <source>
        <dbReference type="SAM" id="MobiDB-lite"/>
    </source>
</evidence>
<feature type="region of interest" description="Disordered" evidence="1">
    <location>
        <begin position="587"/>
        <end position="617"/>
    </location>
</feature>
<organism evidence="3 4">
    <name type="scientific">Opisthorchis felineus</name>
    <dbReference type="NCBI Taxonomy" id="147828"/>
    <lineage>
        <taxon>Eukaryota</taxon>
        <taxon>Metazoa</taxon>
        <taxon>Spiralia</taxon>
        <taxon>Lophotrochozoa</taxon>
        <taxon>Platyhelminthes</taxon>
        <taxon>Trematoda</taxon>
        <taxon>Digenea</taxon>
        <taxon>Opisthorchiida</taxon>
        <taxon>Opisthorchiata</taxon>
        <taxon>Opisthorchiidae</taxon>
        <taxon>Opisthorchis</taxon>
    </lineage>
</organism>
<feature type="transmembrane region" description="Helical" evidence="2">
    <location>
        <begin position="1183"/>
        <end position="1208"/>
    </location>
</feature>
<keyword evidence="4" id="KW-1185">Reference proteome</keyword>
<dbReference type="OrthoDB" id="18853at2759"/>
<feature type="region of interest" description="Disordered" evidence="1">
    <location>
        <begin position="264"/>
        <end position="284"/>
    </location>
</feature>
<proteinExistence type="predicted"/>
<accession>A0A4S2M0E4</accession>
<dbReference type="EMBL" id="SJOL01006425">
    <property type="protein sequence ID" value="TGZ67147.1"/>
    <property type="molecule type" value="Genomic_DNA"/>
</dbReference>
<keyword evidence="2" id="KW-0472">Membrane</keyword>
<feature type="region of interest" description="Disordered" evidence="1">
    <location>
        <begin position="390"/>
        <end position="410"/>
    </location>
</feature>
<evidence type="ECO:0000313" key="3">
    <source>
        <dbReference type="EMBL" id="TGZ67147.1"/>
    </source>
</evidence>
<feature type="region of interest" description="Disordered" evidence="1">
    <location>
        <begin position="185"/>
        <end position="232"/>
    </location>
</feature>
<reference evidence="3 4" key="1">
    <citation type="journal article" date="2019" name="BMC Genomics">
        <title>New insights from Opisthorchis felineus genome: update on genomics of the epidemiologically important liver flukes.</title>
        <authorList>
            <person name="Ershov N.I."/>
            <person name="Mordvinov V.A."/>
            <person name="Prokhortchouk E.B."/>
            <person name="Pakharukova M.Y."/>
            <person name="Gunbin K.V."/>
            <person name="Ustyantsev K."/>
            <person name="Genaev M.A."/>
            <person name="Blinov A.G."/>
            <person name="Mazur A."/>
            <person name="Boulygina E."/>
            <person name="Tsygankova S."/>
            <person name="Khrameeva E."/>
            <person name="Chekanov N."/>
            <person name="Fan G."/>
            <person name="Xiao A."/>
            <person name="Zhang H."/>
            <person name="Xu X."/>
            <person name="Yang H."/>
            <person name="Solovyev V."/>
            <person name="Lee S.M."/>
            <person name="Liu X."/>
            <person name="Afonnikov D.A."/>
            <person name="Skryabin K.G."/>
        </authorList>
    </citation>
    <scope>NUCLEOTIDE SEQUENCE [LARGE SCALE GENOMIC DNA]</scope>
    <source>
        <strain evidence="3">AK-0245</strain>
        <tissue evidence="3">Whole organism</tissue>
    </source>
</reference>
<feature type="region of interest" description="Disordered" evidence="1">
    <location>
        <begin position="298"/>
        <end position="318"/>
    </location>
</feature>
<gene>
    <name evidence="3" type="ORF">CRM22_004942</name>
</gene>